<dbReference type="EMBL" id="OZ034819">
    <property type="protein sequence ID" value="CAL1396455.1"/>
    <property type="molecule type" value="Genomic_DNA"/>
</dbReference>
<accession>A0AAV2FG57</accession>
<dbReference type="PANTHER" id="PTHR33499">
    <property type="entry name" value="OS12G0282400 PROTEIN-RELATED"/>
    <property type="match status" value="1"/>
</dbReference>
<gene>
    <name evidence="2" type="ORF">LTRI10_LOCUS36821</name>
</gene>
<feature type="region of interest" description="Disordered" evidence="1">
    <location>
        <begin position="231"/>
        <end position="255"/>
    </location>
</feature>
<dbReference type="Proteomes" id="UP001497516">
    <property type="component" value="Chromosome 6"/>
</dbReference>
<evidence type="ECO:0000313" key="3">
    <source>
        <dbReference type="Proteomes" id="UP001497516"/>
    </source>
</evidence>
<name>A0AAV2FG57_9ROSI</name>
<keyword evidence="3" id="KW-1185">Reference proteome</keyword>
<organism evidence="2 3">
    <name type="scientific">Linum trigynum</name>
    <dbReference type="NCBI Taxonomy" id="586398"/>
    <lineage>
        <taxon>Eukaryota</taxon>
        <taxon>Viridiplantae</taxon>
        <taxon>Streptophyta</taxon>
        <taxon>Embryophyta</taxon>
        <taxon>Tracheophyta</taxon>
        <taxon>Spermatophyta</taxon>
        <taxon>Magnoliopsida</taxon>
        <taxon>eudicotyledons</taxon>
        <taxon>Gunneridae</taxon>
        <taxon>Pentapetalae</taxon>
        <taxon>rosids</taxon>
        <taxon>fabids</taxon>
        <taxon>Malpighiales</taxon>
        <taxon>Linaceae</taxon>
        <taxon>Linum</taxon>
    </lineage>
</organism>
<evidence type="ECO:0000313" key="2">
    <source>
        <dbReference type="EMBL" id="CAL1396455.1"/>
    </source>
</evidence>
<dbReference type="Pfam" id="PF03004">
    <property type="entry name" value="Transposase_24"/>
    <property type="match status" value="1"/>
</dbReference>
<feature type="region of interest" description="Disordered" evidence="1">
    <location>
        <begin position="1"/>
        <end position="58"/>
    </location>
</feature>
<dbReference type="PANTHER" id="PTHR33499:SF11">
    <property type="entry name" value="NO APICAL MERISTEM-ASSOCIATED C-TERMINAL DOMAIN-CONTAINING PROTEIN"/>
    <property type="match status" value="1"/>
</dbReference>
<sequence>MPPARKRLAKGNGQNVPARLTRSRIATASVDDIEEAQPPTHPRVKEAPSRKKRGKTKGYAVKKRLEEGQKIGGIIIEEGAKAPVGSNENLFKMEMGVVVRVLAPIRKFFWTEVTEEEKLPLFAKIESEFDIDMSDPHVREMVDGIIAARFRRFKHNCHQHYKKESDPIKARENPKKTVNIDDWKVLCDHFESPTFKKQSLANVQNRAMQIHPHTRGAKSQSQRLYELNNKEAAVEPTENDAEENVPAEASEPPELRVYADTRKKRDGQWINPATNAVKIAF</sequence>
<dbReference type="InterPro" id="IPR004252">
    <property type="entry name" value="Probable_transposase_24"/>
</dbReference>
<dbReference type="AlphaFoldDB" id="A0AAV2FG57"/>
<proteinExistence type="predicted"/>
<protein>
    <submittedName>
        <fullName evidence="2">Uncharacterized protein</fullName>
    </submittedName>
</protein>
<reference evidence="2 3" key="1">
    <citation type="submission" date="2024-04" db="EMBL/GenBank/DDBJ databases">
        <authorList>
            <person name="Fracassetti M."/>
        </authorList>
    </citation>
    <scope>NUCLEOTIDE SEQUENCE [LARGE SCALE GENOMIC DNA]</scope>
</reference>
<evidence type="ECO:0000256" key="1">
    <source>
        <dbReference type="SAM" id="MobiDB-lite"/>
    </source>
</evidence>